<evidence type="ECO:0000313" key="2">
    <source>
        <dbReference type="Proteomes" id="UP000518752"/>
    </source>
</evidence>
<gene>
    <name evidence="1" type="ORF">D9757_007726</name>
</gene>
<evidence type="ECO:0000313" key="1">
    <source>
        <dbReference type="EMBL" id="KAF5377036.1"/>
    </source>
</evidence>
<keyword evidence="2" id="KW-1185">Reference proteome</keyword>
<sequence>MQAKDWILADYCCGSARHSTGFEIEYRSNENLKSLWTSLDIALVDATGLFDGNGASGRLRVSTATIHAAFRIMPAAKTAPPLILNGSFEELGGKIRGQSGSLDFSCLGLGAGFGQEKASNTRHGGQFILFQINSNQLNSRSSVETIGTKVNSPQLQVPDDP</sequence>
<comment type="caution">
    <text evidence="1">The sequence shown here is derived from an EMBL/GenBank/DDBJ whole genome shotgun (WGS) entry which is preliminary data.</text>
</comment>
<dbReference type="Proteomes" id="UP000518752">
    <property type="component" value="Unassembled WGS sequence"/>
</dbReference>
<proteinExistence type="predicted"/>
<accession>A0A8H5H5K0</accession>
<organism evidence="1 2">
    <name type="scientific">Collybiopsis confluens</name>
    <dbReference type="NCBI Taxonomy" id="2823264"/>
    <lineage>
        <taxon>Eukaryota</taxon>
        <taxon>Fungi</taxon>
        <taxon>Dikarya</taxon>
        <taxon>Basidiomycota</taxon>
        <taxon>Agaricomycotina</taxon>
        <taxon>Agaricomycetes</taxon>
        <taxon>Agaricomycetidae</taxon>
        <taxon>Agaricales</taxon>
        <taxon>Marasmiineae</taxon>
        <taxon>Omphalotaceae</taxon>
        <taxon>Collybiopsis</taxon>
    </lineage>
</organism>
<reference evidence="1 2" key="1">
    <citation type="journal article" date="2020" name="ISME J.">
        <title>Uncovering the hidden diversity of litter-decomposition mechanisms in mushroom-forming fungi.</title>
        <authorList>
            <person name="Floudas D."/>
            <person name="Bentzer J."/>
            <person name="Ahren D."/>
            <person name="Johansson T."/>
            <person name="Persson P."/>
            <person name="Tunlid A."/>
        </authorList>
    </citation>
    <scope>NUCLEOTIDE SEQUENCE [LARGE SCALE GENOMIC DNA]</scope>
    <source>
        <strain evidence="1 2">CBS 406.79</strain>
    </source>
</reference>
<name>A0A8H5H5K0_9AGAR</name>
<protein>
    <submittedName>
        <fullName evidence="1">Uncharacterized protein</fullName>
    </submittedName>
</protein>
<dbReference type="AlphaFoldDB" id="A0A8H5H5K0"/>
<dbReference type="EMBL" id="JAACJN010000086">
    <property type="protein sequence ID" value="KAF5377036.1"/>
    <property type="molecule type" value="Genomic_DNA"/>
</dbReference>